<dbReference type="InterPro" id="IPR053939">
    <property type="entry name" value="UTP25_C"/>
</dbReference>
<dbReference type="InterPro" id="IPR053940">
    <property type="entry name" value="UTP25_NTPase-like"/>
</dbReference>
<dbReference type="AlphaFoldDB" id="T1HCF5"/>
<dbReference type="GO" id="GO:0000462">
    <property type="term" value="P:maturation of SSU-rRNA from tricistronic rRNA transcript (SSU-rRNA, 5.8S rRNA, LSU-rRNA)"/>
    <property type="evidence" value="ECO:0007669"/>
    <property type="project" value="TreeGrafter"/>
</dbReference>
<dbReference type="FunFam" id="3.40.50.300:FF:001559">
    <property type="entry name" value="U3 small nucleolar RNA-associated protein 25"/>
    <property type="match status" value="1"/>
</dbReference>
<feature type="domain" description="UTP25 C-terminal" evidence="5">
    <location>
        <begin position="441"/>
        <end position="521"/>
    </location>
</feature>
<accession>T1HCF5</accession>
<evidence type="ECO:0000256" key="3">
    <source>
        <dbReference type="ARBA" id="ARBA00023242"/>
    </source>
</evidence>
<dbReference type="Pfam" id="PF06862">
    <property type="entry name" value="Utp25_C"/>
    <property type="match status" value="1"/>
</dbReference>
<protein>
    <recommendedName>
        <fullName evidence="9">Digestive organ expansion factor homolog</fullName>
    </recommendedName>
</protein>
<dbReference type="Proteomes" id="UP000015103">
    <property type="component" value="Unassembled WGS sequence"/>
</dbReference>
<evidence type="ECO:0008006" key="9">
    <source>
        <dbReference type="Google" id="ProtNLM"/>
    </source>
</evidence>
<feature type="domain" description="UTP25 NTP hydrolase-like" evidence="6">
    <location>
        <begin position="170"/>
        <end position="431"/>
    </location>
</feature>
<evidence type="ECO:0000256" key="1">
    <source>
        <dbReference type="ARBA" id="ARBA00004604"/>
    </source>
</evidence>
<comment type="similarity">
    <text evidence="2">Belongs to the UTP25 family.</text>
</comment>
<dbReference type="eggNOG" id="KOG2340">
    <property type="taxonomic scope" value="Eukaryota"/>
</dbReference>
<dbReference type="EMBL" id="ACPB03004427">
    <property type="status" value="NOT_ANNOTATED_CDS"/>
    <property type="molecule type" value="Genomic_DNA"/>
</dbReference>
<keyword evidence="3" id="KW-0539">Nucleus</keyword>
<comment type="subcellular location">
    <subcellularLocation>
        <location evidence="1">Nucleus</location>
        <location evidence="1">Nucleolus</location>
    </subcellularLocation>
</comment>
<dbReference type="GO" id="GO:0019843">
    <property type="term" value="F:rRNA binding"/>
    <property type="evidence" value="ECO:0007669"/>
    <property type="project" value="TreeGrafter"/>
</dbReference>
<keyword evidence="8" id="KW-1185">Reference proteome</keyword>
<dbReference type="STRING" id="13249.T1HCF5"/>
<dbReference type="InterPro" id="IPR010678">
    <property type="entry name" value="UTP25"/>
</dbReference>
<name>T1HCF5_RHOPR</name>
<dbReference type="HOGENOM" id="CLU_018705_3_1_1"/>
<evidence type="ECO:0000256" key="4">
    <source>
        <dbReference type="SAM" id="MobiDB-lite"/>
    </source>
</evidence>
<organism evidence="7 8">
    <name type="scientific">Rhodnius prolixus</name>
    <name type="common">Triatomid bug</name>
    <dbReference type="NCBI Taxonomy" id="13249"/>
    <lineage>
        <taxon>Eukaryota</taxon>
        <taxon>Metazoa</taxon>
        <taxon>Ecdysozoa</taxon>
        <taxon>Arthropoda</taxon>
        <taxon>Hexapoda</taxon>
        <taxon>Insecta</taxon>
        <taxon>Pterygota</taxon>
        <taxon>Neoptera</taxon>
        <taxon>Paraneoptera</taxon>
        <taxon>Hemiptera</taxon>
        <taxon>Heteroptera</taxon>
        <taxon>Panheteroptera</taxon>
        <taxon>Cimicomorpha</taxon>
        <taxon>Reduviidae</taxon>
        <taxon>Triatominae</taxon>
        <taxon>Rhodnius</taxon>
    </lineage>
</organism>
<evidence type="ECO:0000259" key="5">
    <source>
        <dbReference type="Pfam" id="PF06862"/>
    </source>
</evidence>
<proteinExistence type="inferred from homology"/>
<dbReference type="GO" id="GO:0034511">
    <property type="term" value="F:U3 snoRNA binding"/>
    <property type="evidence" value="ECO:0007669"/>
    <property type="project" value="InterPro"/>
</dbReference>
<dbReference type="VEuPathDB" id="VectorBase:RPRC001719"/>
<dbReference type="GO" id="GO:0032040">
    <property type="term" value="C:small-subunit processome"/>
    <property type="evidence" value="ECO:0007669"/>
    <property type="project" value="TreeGrafter"/>
</dbReference>
<dbReference type="PANTHER" id="PTHR12933">
    <property type="entry name" value="ORF PROTEIN-RELATED"/>
    <property type="match status" value="1"/>
</dbReference>
<dbReference type="PANTHER" id="PTHR12933:SF0">
    <property type="entry name" value="U3 SMALL NUCLEOLAR RNA-ASSOCIATED PROTEIN 25 HOMOLOG"/>
    <property type="match status" value="1"/>
</dbReference>
<dbReference type="EnsemblMetazoa" id="RPRC001719-RA">
    <property type="protein sequence ID" value="RPRC001719-PA"/>
    <property type="gene ID" value="RPRC001719"/>
</dbReference>
<dbReference type="InParanoid" id="T1HCF5"/>
<feature type="region of interest" description="Disordered" evidence="4">
    <location>
        <begin position="22"/>
        <end position="49"/>
    </location>
</feature>
<dbReference type="OMA" id="CVHAINH"/>
<evidence type="ECO:0000313" key="7">
    <source>
        <dbReference type="EnsemblMetazoa" id="RPRC001719-PA"/>
    </source>
</evidence>
<evidence type="ECO:0000313" key="8">
    <source>
        <dbReference type="Proteomes" id="UP000015103"/>
    </source>
</evidence>
<dbReference type="Pfam" id="PF22916">
    <property type="entry name" value="UTP25_NTPase-like"/>
    <property type="match status" value="1"/>
</dbReference>
<dbReference type="FunCoup" id="T1HCF5">
    <property type="interactions" value="1799"/>
</dbReference>
<evidence type="ECO:0000256" key="2">
    <source>
        <dbReference type="ARBA" id="ARBA00009223"/>
    </source>
</evidence>
<evidence type="ECO:0000259" key="6">
    <source>
        <dbReference type="Pfam" id="PF22916"/>
    </source>
</evidence>
<feature type="compositionally biased region" description="Basic and acidic residues" evidence="4">
    <location>
        <begin position="30"/>
        <end position="41"/>
    </location>
</feature>
<sequence>MFRKQLKRKQLNLNVKTEELNSRKFRKRKQPSEKLNSKDLSTESDVSAQGDNVDSVRKVIIGEEDIVEEDAFGEDLIKKNLIIPGLLGCRTVRKAAALDEDTSIRKEHANLLEQNSFAELRTLPDVCPEFSWDKLHIKSQIIENVKEKSKLLNSGKSALQEELLIIASNYHDIYFPEETFENIEAIQFVYCVHAINHVIKARLKVLHHNSKLSKRVDVPEEFRDQGLVRPKVLILLPFKESAKRVVKMLSYILSGEKDNIANKKRFIDEYTGNEIIMPEKNPKPADYQLLFSGNTDDNFRIGLSVTRKWLKLYEDFYSSDIIIASPLGLRMLIGAENEKNRDFDFLSSIEILIMDQSQVFVMQNWEHVIHIMNHMHLQPTDSHGTDLSRVRMWALNGCTKYYMQSLIFSSHALPEISAFFTTKFLNYAGKVMVTNPVKTGSICQVAVHAPQVFHEVSTNSVLSAVDDRFEAFVSDILPQFKDPSMKHTLIFIPSYFDFVRLRNYFKKQEMKFVHICEYTEDFKKGKDIQEDSDIDRSINVIYTKYDIIQLASIVGSERATKMLASDKSVHMFMAD</sequence>
<reference evidence="7" key="1">
    <citation type="submission" date="2015-05" db="UniProtKB">
        <authorList>
            <consortium name="EnsemblMetazoa"/>
        </authorList>
    </citation>
    <scope>IDENTIFICATION</scope>
</reference>